<dbReference type="EMBL" id="CACTIH010000018">
    <property type="protein sequence ID" value="CAA2934777.1"/>
    <property type="molecule type" value="Genomic_DNA"/>
</dbReference>
<evidence type="ECO:0000313" key="2">
    <source>
        <dbReference type="Proteomes" id="UP000594638"/>
    </source>
</evidence>
<gene>
    <name evidence="1" type="ORF">OLEA9_A037417</name>
</gene>
<keyword evidence="2" id="KW-1185">Reference proteome</keyword>
<accession>A0A8S0P9Z4</accession>
<dbReference type="Proteomes" id="UP000594638">
    <property type="component" value="Unassembled WGS sequence"/>
</dbReference>
<proteinExistence type="predicted"/>
<evidence type="ECO:0000313" key="1">
    <source>
        <dbReference type="EMBL" id="CAA2934777.1"/>
    </source>
</evidence>
<comment type="caution">
    <text evidence="1">The sequence shown here is derived from an EMBL/GenBank/DDBJ whole genome shotgun (WGS) entry which is preliminary data.</text>
</comment>
<organism evidence="1 2">
    <name type="scientific">Olea europaea subsp. europaea</name>
    <dbReference type="NCBI Taxonomy" id="158383"/>
    <lineage>
        <taxon>Eukaryota</taxon>
        <taxon>Viridiplantae</taxon>
        <taxon>Streptophyta</taxon>
        <taxon>Embryophyta</taxon>
        <taxon>Tracheophyta</taxon>
        <taxon>Spermatophyta</taxon>
        <taxon>Magnoliopsida</taxon>
        <taxon>eudicotyledons</taxon>
        <taxon>Gunneridae</taxon>
        <taxon>Pentapetalae</taxon>
        <taxon>asterids</taxon>
        <taxon>lamiids</taxon>
        <taxon>Lamiales</taxon>
        <taxon>Oleaceae</taxon>
        <taxon>Oleeae</taxon>
        <taxon>Olea</taxon>
    </lineage>
</organism>
<sequence length="130" mass="14811">MAQQLTGPWLNTAHMAYVSVHWKWRHTASSFRPPSYAAHGGSRQNPIFHDTILHTNTLILRTPTLIPDKIFSRALNATQPQNYAYPDPSQNLGQLNQKFKAELLKTLSKEKEALGNKLHTFENDFSEVIN</sequence>
<dbReference type="Gramene" id="OE9A037417T3">
    <property type="protein sequence ID" value="OE9A037417C3"/>
    <property type="gene ID" value="OE9A037417"/>
</dbReference>
<dbReference type="OrthoDB" id="1924990at2759"/>
<reference evidence="1 2" key="1">
    <citation type="submission" date="2019-12" db="EMBL/GenBank/DDBJ databases">
        <authorList>
            <person name="Alioto T."/>
            <person name="Alioto T."/>
            <person name="Gomez Garrido J."/>
        </authorList>
    </citation>
    <scope>NUCLEOTIDE SEQUENCE [LARGE SCALE GENOMIC DNA]</scope>
</reference>
<protein>
    <submittedName>
        <fullName evidence="1">Uncharacterized protein</fullName>
    </submittedName>
</protein>
<dbReference type="AlphaFoldDB" id="A0A8S0P9Z4"/>
<name>A0A8S0P9Z4_OLEEU</name>